<dbReference type="Proteomes" id="UP000266483">
    <property type="component" value="Unassembled WGS sequence"/>
</dbReference>
<evidence type="ECO:0000313" key="2">
    <source>
        <dbReference type="Proteomes" id="UP000266483"/>
    </source>
</evidence>
<keyword evidence="2" id="KW-1185">Reference proteome</keyword>
<dbReference type="PROSITE" id="PS51257">
    <property type="entry name" value="PROKAR_LIPOPROTEIN"/>
    <property type="match status" value="1"/>
</dbReference>
<protein>
    <submittedName>
        <fullName evidence="1">Uncharacterized protein</fullName>
    </submittedName>
</protein>
<organism evidence="1 2">
    <name type="scientific">Neopusillimonas maritima</name>
    <dbReference type="NCBI Taxonomy" id="2026239"/>
    <lineage>
        <taxon>Bacteria</taxon>
        <taxon>Pseudomonadati</taxon>
        <taxon>Pseudomonadota</taxon>
        <taxon>Betaproteobacteria</taxon>
        <taxon>Burkholderiales</taxon>
        <taxon>Alcaligenaceae</taxon>
        <taxon>Neopusillimonas</taxon>
    </lineage>
</organism>
<name>A0ABX9N0T5_9BURK</name>
<evidence type="ECO:0000313" key="1">
    <source>
        <dbReference type="EMBL" id="RII83929.1"/>
    </source>
</evidence>
<gene>
    <name evidence="1" type="ORF">CJO09_01430</name>
</gene>
<accession>A0ABX9N0T5</accession>
<comment type="caution">
    <text evidence="1">The sequence shown here is derived from an EMBL/GenBank/DDBJ whole genome shotgun (WGS) entry which is preliminary data.</text>
</comment>
<dbReference type="RefSeq" id="WP_114419620.1">
    <property type="nucleotide sequence ID" value="NZ_CP170494.1"/>
</dbReference>
<dbReference type="EMBL" id="NQOU01000001">
    <property type="protein sequence ID" value="RII83929.1"/>
    <property type="molecule type" value="Genomic_DNA"/>
</dbReference>
<reference evidence="1 2" key="1">
    <citation type="submission" date="2017-08" db="EMBL/GenBank/DDBJ databases">
        <title>Pusillimonas indicus sp. nov., a member of the family Alcaligenaceae isolated from surface seawater.</title>
        <authorList>
            <person name="Li J."/>
        </authorList>
    </citation>
    <scope>NUCLEOTIDE SEQUENCE [LARGE SCALE GENOMIC DNA]</scope>
    <source>
        <strain evidence="1 2">17-4A</strain>
    </source>
</reference>
<proteinExistence type="predicted"/>
<sequence length="88" mass="9536">MVLNKLGGYSAAICILAVAAGCSSGGPTFSGERAMGPGSVVGSPECQRNPRSCIYEGRYESDERAYAEYEAARLNQMELERLRRGGRW</sequence>